<dbReference type="PANTHER" id="PTHR32046:SF11">
    <property type="entry name" value="IMMUNE-ASSOCIATED NUCLEOTIDE-BINDING PROTEIN 10-LIKE"/>
    <property type="match status" value="1"/>
</dbReference>
<dbReference type="Pfam" id="PF04548">
    <property type="entry name" value="AIG1"/>
    <property type="match status" value="1"/>
</dbReference>
<feature type="domain" description="AIG1-type G" evidence="3">
    <location>
        <begin position="58"/>
        <end position="222"/>
    </location>
</feature>
<evidence type="ECO:0000256" key="2">
    <source>
        <dbReference type="ARBA" id="ARBA00022741"/>
    </source>
</evidence>
<comment type="similarity">
    <text evidence="1">Belongs to the TRAFAC class TrmE-Era-EngA-EngB-Septin-like GTPase superfamily. AIG1/Toc34/Toc159-like paraseptin GTPase family. IAN subfamily.</text>
</comment>
<dbReference type="PROSITE" id="PS00675">
    <property type="entry name" value="SIGMA54_INTERACT_1"/>
    <property type="match status" value="1"/>
</dbReference>
<dbReference type="Gene3D" id="3.40.50.300">
    <property type="entry name" value="P-loop containing nucleotide triphosphate hydrolases"/>
    <property type="match status" value="1"/>
</dbReference>
<dbReference type="SUPFAM" id="SSF52540">
    <property type="entry name" value="P-loop containing nucleoside triphosphate hydrolases"/>
    <property type="match status" value="1"/>
</dbReference>
<protein>
    <submittedName>
        <fullName evidence="5">Septin-1-like</fullName>
    </submittedName>
</protein>
<reference evidence="5" key="1">
    <citation type="submission" date="2025-08" db="UniProtKB">
        <authorList>
            <consortium name="RefSeq"/>
        </authorList>
    </citation>
    <scope>IDENTIFICATION</scope>
</reference>
<keyword evidence="2" id="KW-0547">Nucleotide-binding</keyword>
<evidence type="ECO:0000256" key="1">
    <source>
        <dbReference type="ARBA" id="ARBA00008535"/>
    </source>
</evidence>
<accession>A0A6P8F9N2</accession>
<dbReference type="InterPro" id="IPR025662">
    <property type="entry name" value="Sigma_54_int_dom_ATP-bd_1"/>
</dbReference>
<evidence type="ECO:0000313" key="5">
    <source>
        <dbReference type="RefSeq" id="XP_031420480.1"/>
    </source>
</evidence>
<evidence type="ECO:0000313" key="4">
    <source>
        <dbReference type="Proteomes" id="UP000515152"/>
    </source>
</evidence>
<dbReference type="AlphaFoldDB" id="A0A6P8F9N2"/>
<sequence>MSSTSNSSSKYQDIISKSVLISSGSPHVYQLRPKKETFGTMTRMTIGKKNVGKLNTIIFFVGETGSGKSTLINALTNYAMGVKWEDNLRFDLINDEKMDTSECQTSDVRVYEIFGFEDETLPFSLTLVDTPGFGDTSGVEKDAFIFQRLCDLLQSEDGVLEAHAVALVLKASDNRLSDRLMYILDSLMSLFGKDMEDNIVALITHSSGRTPKNVLKFLETAQIKCAKNEKNQPPNFLFDNCLTEDRTEEEDNLKSAHETSMRGMRKFADFLGKIQPRRLGTTCEVLKQRIGLTACIQNLKERIKLSELKQTEISGWWFLMMELPSVLSVKRIVTILDAQRPRVLKSVMS</sequence>
<dbReference type="PANTHER" id="PTHR32046">
    <property type="entry name" value="G DOMAIN-CONTAINING PROTEIN"/>
    <property type="match status" value="1"/>
</dbReference>
<dbReference type="OrthoDB" id="8954335at2759"/>
<dbReference type="KEGG" id="char:116219987"/>
<proteinExistence type="inferred from homology"/>
<dbReference type="Proteomes" id="UP000515152">
    <property type="component" value="Chromosome 3"/>
</dbReference>
<gene>
    <name evidence="5" type="primary">LOC116219987</name>
</gene>
<organism evidence="4 5">
    <name type="scientific">Clupea harengus</name>
    <name type="common">Atlantic herring</name>
    <dbReference type="NCBI Taxonomy" id="7950"/>
    <lineage>
        <taxon>Eukaryota</taxon>
        <taxon>Metazoa</taxon>
        <taxon>Chordata</taxon>
        <taxon>Craniata</taxon>
        <taxon>Vertebrata</taxon>
        <taxon>Euteleostomi</taxon>
        <taxon>Actinopterygii</taxon>
        <taxon>Neopterygii</taxon>
        <taxon>Teleostei</taxon>
        <taxon>Clupei</taxon>
        <taxon>Clupeiformes</taxon>
        <taxon>Clupeoidei</taxon>
        <taxon>Clupeidae</taxon>
        <taxon>Clupea</taxon>
    </lineage>
</organism>
<dbReference type="GeneID" id="116219987"/>
<dbReference type="RefSeq" id="XP_031420480.1">
    <property type="nucleotide sequence ID" value="XM_031564620.2"/>
</dbReference>
<evidence type="ECO:0000259" key="3">
    <source>
        <dbReference type="Pfam" id="PF04548"/>
    </source>
</evidence>
<keyword evidence="4" id="KW-1185">Reference proteome</keyword>
<dbReference type="InterPro" id="IPR006703">
    <property type="entry name" value="G_AIG1"/>
</dbReference>
<dbReference type="InterPro" id="IPR027417">
    <property type="entry name" value="P-loop_NTPase"/>
</dbReference>
<name>A0A6P8F9N2_CLUHA</name>
<dbReference type="GO" id="GO:0005525">
    <property type="term" value="F:GTP binding"/>
    <property type="evidence" value="ECO:0007669"/>
    <property type="project" value="InterPro"/>
</dbReference>